<comment type="similarity">
    <text evidence="2 9">Belongs to the thioester dehydratase family. FabZ subfamily.</text>
</comment>
<dbReference type="HAMAP" id="MF_00406">
    <property type="entry name" value="FabZ"/>
    <property type="match status" value="1"/>
</dbReference>
<evidence type="ECO:0000256" key="4">
    <source>
        <dbReference type="ARBA" id="ARBA00022516"/>
    </source>
</evidence>
<proteinExistence type="inferred from homology"/>
<keyword evidence="4 9" id="KW-0444">Lipid biosynthesis</keyword>
<dbReference type="GO" id="GO:0019171">
    <property type="term" value="F:(3R)-hydroxyacyl-[acyl-carrier-protein] dehydratase activity"/>
    <property type="evidence" value="ECO:0007669"/>
    <property type="project" value="UniProtKB-EC"/>
</dbReference>
<dbReference type="GO" id="GO:0016020">
    <property type="term" value="C:membrane"/>
    <property type="evidence" value="ECO:0007669"/>
    <property type="project" value="GOC"/>
</dbReference>
<dbReference type="PANTHER" id="PTHR30272">
    <property type="entry name" value="3-HYDROXYACYL-[ACYL-CARRIER-PROTEIN] DEHYDRATASE"/>
    <property type="match status" value="1"/>
</dbReference>
<protein>
    <recommendedName>
        <fullName evidence="9">3-hydroxyacyl-[acyl-carrier-protein] dehydratase FabZ</fullName>
        <ecNumber evidence="9">4.2.1.59</ecNumber>
    </recommendedName>
    <alternativeName>
        <fullName evidence="9">(3R)-hydroxymyristoyl-[acyl-carrier-protein] dehydratase</fullName>
        <shortName evidence="9">(3R)-hydroxymyristoyl-ACP dehydrase</shortName>
    </alternativeName>
    <alternativeName>
        <fullName evidence="9">Beta-hydroxyacyl-ACP dehydratase</fullName>
    </alternativeName>
</protein>
<dbReference type="FunFam" id="3.10.129.10:FF:000001">
    <property type="entry name" value="3-hydroxyacyl-[acyl-carrier-protein] dehydratase FabZ"/>
    <property type="match status" value="1"/>
</dbReference>
<dbReference type="GO" id="GO:0005737">
    <property type="term" value="C:cytoplasm"/>
    <property type="evidence" value="ECO:0007669"/>
    <property type="project" value="UniProtKB-SubCell"/>
</dbReference>
<dbReference type="InterPro" id="IPR010084">
    <property type="entry name" value="FabZ"/>
</dbReference>
<sequence>MTNPNPSANGLPGGTLNINQIKEYLPHRYPLLLVDRVLSWESGKTITAIKNVTANEEFFNGHFPNKPVMPGVLTIEALAQTAALLSFLSEGRKPDENTVVYFLGIDNARFRRPVEPGDQIKLEVEILRVVRGIWKYHAKATVDGELAVEAEFMCTMRHAVTPEVTPAAK</sequence>
<dbReference type="Proteomes" id="UP000451565">
    <property type="component" value="Unassembled WGS sequence"/>
</dbReference>
<evidence type="ECO:0000256" key="5">
    <source>
        <dbReference type="ARBA" id="ARBA00022556"/>
    </source>
</evidence>
<dbReference type="SUPFAM" id="SSF54637">
    <property type="entry name" value="Thioesterase/thiol ester dehydrase-isomerase"/>
    <property type="match status" value="1"/>
</dbReference>
<dbReference type="Gene3D" id="3.10.129.10">
    <property type="entry name" value="Hotdog Thioesterase"/>
    <property type="match status" value="1"/>
</dbReference>
<organism evidence="10 11">
    <name type="scientific">Glaciimonas soli</name>
    <dbReference type="NCBI Taxonomy" id="2590999"/>
    <lineage>
        <taxon>Bacteria</taxon>
        <taxon>Pseudomonadati</taxon>
        <taxon>Pseudomonadota</taxon>
        <taxon>Betaproteobacteria</taxon>
        <taxon>Burkholderiales</taxon>
        <taxon>Oxalobacteraceae</taxon>
        <taxon>Glaciimonas</taxon>
    </lineage>
</organism>
<name>A0A843YQK4_9BURK</name>
<dbReference type="NCBIfam" id="TIGR01750">
    <property type="entry name" value="fabZ"/>
    <property type="match status" value="1"/>
</dbReference>
<evidence type="ECO:0000256" key="2">
    <source>
        <dbReference type="ARBA" id="ARBA00009174"/>
    </source>
</evidence>
<comment type="catalytic activity">
    <reaction evidence="9">
        <text>a (3R)-hydroxyacyl-[ACP] = a (2E)-enoyl-[ACP] + H2O</text>
        <dbReference type="Rhea" id="RHEA:13097"/>
        <dbReference type="Rhea" id="RHEA-COMP:9925"/>
        <dbReference type="Rhea" id="RHEA-COMP:9945"/>
        <dbReference type="ChEBI" id="CHEBI:15377"/>
        <dbReference type="ChEBI" id="CHEBI:78784"/>
        <dbReference type="ChEBI" id="CHEBI:78827"/>
        <dbReference type="EC" id="4.2.1.59"/>
    </reaction>
</comment>
<feature type="active site" evidence="9">
    <location>
        <position position="62"/>
    </location>
</feature>
<evidence type="ECO:0000256" key="1">
    <source>
        <dbReference type="ARBA" id="ARBA00004496"/>
    </source>
</evidence>
<comment type="caution">
    <text evidence="10">The sequence shown here is derived from an EMBL/GenBank/DDBJ whole genome shotgun (WGS) entry which is preliminary data.</text>
</comment>
<evidence type="ECO:0000313" key="10">
    <source>
        <dbReference type="EMBL" id="MQR00014.1"/>
    </source>
</evidence>
<dbReference type="NCBIfam" id="NF000582">
    <property type="entry name" value="PRK00006.1"/>
    <property type="match status" value="1"/>
</dbReference>
<reference evidence="10 11" key="1">
    <citation type="submission" date="2019-10" db="EMBL/GenBank/DDBJ databases">
        <title>Glaciimonas soli sp. nov., a psychrophilic bacterium isolated from the forest soil of a high elevation mountain in Taiwan.</title>
        <authorList>
            <person name="Wang L.-T."/>
            <person name="Shieh W.Y."/>
        </authorList>
    </citation>
    <scope>NUCLEOTIDE SEQUENCE [LARGE SCALE GENOMIC DNA]</scope>
    <source>
        <strain evidence="10 11">GS1</strain>
    </source>
</reference>
<keyword evidence="11" id="KW-1185">Reference proteome</keyword>
<comment type="subcellular location">
    <subcellularLocation>
        <location evidence="1 9">Cytoplasm</location>
    </subcellularLocation>
</comment>
<keyword evidence="7 9" id="KW-0456">Lyase</keyword>
<keyword evidence="6 9" id="KW-0443">Lipid metabolism</keyword>
<evidence type="ECO:0000313" key="11">
    <source>
        <dbReference type="Proteomes" id="UP000451565"/>
    </source>
</evidence>
<keyword evidence="3 9" id="KW-0963">Cytoplasm</keyword>
<dbReference type="EC" id="4.2.1.59" evidence="9"/>
<dbReference type="GO" id="GO:0006633">
    <property type="term" value="P:fatty acid biosynthetic process"/>
    <property type="evidence" value="ECO:0007669"/>
    <property type="project" value="UniProtKB-UniRule"/>
</dbReference>
<dbReference type="AlphaFoldDB" id="A0A843YQK4"/>
<evidence type="ECO:0000256" key="8">
    <source>
        <dbReference type="ARBA" id="ARBA00025049"/>
    </source>
</evidence>
<dbReference type="PANTHER" id="PTHR30272:SF1">
    <property type="entry name" value="3-HYDROXYACYL-[ACYL-CARRIER-PROTEIN] DEHYDRATASE"/>
    <property type="match status" value="1"/>
</dbReference>
<dbReference type="CDD" id="cd01288">
    <property type="entry name" value="FabZ"/>
    <property type="match status" value="1"/>
</dbReference>
<dbReference type="EMBL" id="WINI01000001">
    <property type="protein sequence ID" value="MQR00014.1"/>
    <property type="molecule type" value="Genomic_DNA"/>
</dbReference>
<dbReference type="InterPro" id="IPR029069">
    <property type="entry name" value="HotDog_dom_sf"/>
</dbReference>
<dbReference type="InterPro" id="IPR013114">
    <property type="entry name" value="FabA_FabZ"/>
</dbReference>
<dbReference type="GO" id="GO:0009245">
    <property type="term" value="P:lipid A biosynthetic process"/>
    <property type="evidence" value="ECO:0007669"/>
    <property type="project" value="UniProtKB-UniRule"/>
</dbReference>
<accession>A0A843YQK4</accession>
<evidence type="ECO:0000256" key="6">
    <source>
        <dbReference type="ARBA" id="ARBA00023098"/>
    </source>
</evidence>
<dbReference type="Pfam" id="PF07977">
    <property type="entry name" value="FabA"/>
    <property type="match status" value="1"/>
</dbReference>
<comment type="function">
    <text evidence="8 9">Involved in unsaturated fatty acids biosynthesis. Catalyzes the dehydration of short chain beta-hydroxyacyl-ACPs and long chain saturated and unsaturated beta-hydroxyacyl-ACPs.</text>
</comment>
<evidence type="ECO:0000256" key="3">
    <source>
        <dbReference type="ARBA" id="ARBA00022490"/>
    </source>
</evidence>
<evidence type="ECO:0000256" key="7">
    <source>
        <dbReference type="ARBA" id="ARBA00023239"/>
    </source>
</evidence>
<keyword evidence="5 9" id="KW-0441">Lipid A biosynthesis</keyword>
<dbReference type="OrthoDB" id="9772788at2"/>
<evidence type="ECO:0000256" key="9">
    <source>
        <dbReference type="HAMAP-Rule" id="MF_00406"/>
    </source>
</evidence>
<gene>
    <name evidence="9 10" type="primary">fabZ</name>
    <name evidence="10" type="ORF">GEV47_04855</name>
</gene>
<dbReference type="RefSeq" id="WP_153233541.1">
    <property type="nucleotide sequence ID" value="NZ_WINI01000001.1"/>
</dbReference>